<dbReference type="HAMAP" id="MF_04144">
    <property type="entry name" value="TERL_LAMBDA"/>
    <property type="match status" value="1"/>
</dbReference>
<evidence type="ECO:0000313" key="4">
    <source>
        <dbReference type="EMBL" id="GEO81953.1"/>
    </source>
</evidence>
<dbReference type="GO" id="GO:0004519">
    <property type="term" value="F:endonuclease activity"/>
    <property type="evidence" value="ECO:0007669"/>
    <property type="project" value="InterPro"/>
</dbReference>
<dbReference type="InterPro" id="IPR051220">
    <property type="entry name" value="TFA_Chaperone"/>
</dbReference>
<protein>
    <submittedName>
        <fullName evidence="4">Terminase</fullName>
    </submittedName>
</protein>
<feature type="region of interest" description="Disordered" evidence="1">
    <location>
        <begin position="603"/>
        <end position="649"/>
    </location>
</feature>
<evidence type="ECO:0000259" key="2">
    <source>
        <dbReference type="Pfam" id="PF05876"/>
    </source>
</evidence>
<evidence type="ECO:0000259" key="3">
    <source>
        <dbReference type="Pfam" id="PF20454"/>
    </source>
</evidence>
<dbReference type="OrthoDB" id="5181253at2"/>
<evidence type="ECO:0000313" key="5">
    <source>
        <dbReference type="Proteomes" id="UP000321567"/>
    </source>
</evidence>
<dbReference type="RefSeq" id="WP_147163971.1">
    <property type="nucleotide sequence ID" value="NZ_BJZO01000054.1"/>
</dbReference>
<reference evidence="4 5" key="1">
    <citation type="submission" date="2019-07" db="EMBL/GenBank/DDBJ databases">
        <title>Whole genome shotgun sequence of Rhodospirillum oryzae NBRC 107573.</title>
        <authorList>
            <person name="Hosoyama A."/>
            <person name="Uohara A."/>
            <person name="Ohji S."/>
            <person name="Ichikawa N."/>
        </authorList>
    </citation>
    <scope>NUCLEOTIDE SEQUENCE [LARGE SCALE GENOMIC DNA]</scope>
    <source>
        <strain evidence="4 5">NBRC 107573</strain>
    </source>
</reference>
<accession>A0A512H924</accession>
<dbReference type="PANTHER" id="PTHR34413:SF2">
    <property type="entry name" value="PROPHAGE TAIL FIBER ASSEMBLY PROTEIN HOMOLOG TFAE-RELATED"/>
    <property type="match status" value="1"/>
</dbReference>
<dbReference type="InterPro" id="IPR046454">
    <property type="entry name" value="GpA_endonuclease"/>
</dbReference>
<dbReference type="GO" id="GO:0016887">
    <property type="term" value="F:ATP hydrolysis activity"/>
    <property type="evidence" value="ECO:0007669"/>
    <property type="project" value="InterPro"/>
</dbReference>
<feature type="domain" description="Terminase large subunit GpA endonuclease" evidence="3">
    <location>
        <begin position="295"/>
        <end position="585"/>
    </location>
</feature>
<keyword evidence="5" id="KW-1185">Reference proteome</keyword>
<sequence>MNNTTTAWVDEIWRRGLRPDVRLSVSEWADRYRTLAGKTASEPGPWRTDRTPYLREVMNAMSAGSPYQRVVLMAGAQLGKTEAALNLVGSVIHHTPGPLMIVLPTVETAKRWSRQRLDPLVDARPLRGLVKDPRSRDSGNTVLSKEFPGGLAVVTGANSAVGLRSMPARFLVMDEVDGFPADADNEGDPVDLAVQRTVTFGARRKIILVSTPTVAGLSRIEAAYLESDQRKFWVPCPACGVFQVLKWSQVQWPEGNPQGAAYVCEHCGTIHDNAAKAWMLPRGEWRAEAEGDGTTAGFWISSLYSPPGWLSWGEIATDFVKARSNPIRLKTWTNTKLAETWQERGEAPEWERLFERRESYPIGRVPRGGLVLTAGVDVQKDRLEVEVVAWGRGLESWSVVYEVLMGPSTGPEVWRDLDRLLGATFETEAGGALSVSRLAVDTGYETQTVYSWARRHGARLVMPVKGSDTVAVPVGAASPVDVTSGGHSLRRGLRVWPVGVGLLKRQLYGWLRLVRDGDAPPPAGYCHFPEYDAEFFKMLTAEELVKRTNRAGYPKLEWQKMRARNEALDCRVYATAAALALGLDRWPETRWAEVEEAQRDLMLSPPLPPAQRSPAAAVMATPPAREAGTPGPARAVSPATVRSRWMSGG</sequence>
<proteinExistence type="inferred from homology"/>
<evidence type="ECO:0000256" key="1">
    <source>
        <dbReference type="SAM" id="MobiDB-lite"/>
    </source>
</evidence>
<comment type="caution">
    <text evidence="4">The sequence shown here is derived from an EMBL/GenBank/DDBJ whole genome shotgun (WGS) entry which is preliminary data.</text>
</comment>
<dbReference type="Pfam" id="PF20454">
    <property type="entry name" value="GpA_nuclease"/>
    <property type="match status" value="1"/>
</dbReference>
<dbReference type="Pfam" id="PF05876">
    <property type="entry name" value="GpA_ATPase"/>
    <property type="match status" value="1"/>
</dbReference>
<dbReference type="InterPro" id="IPR046453">
    <property type="entry name" value="GpA_ATPase"/>
</dbReference>
<gene>
    <name evidence="4" type="ORF">ROR02_20840</name>
</gene>
<dbReference type="Proteomes" id="UP000321567">
    <property type="component" value="Unassembled WGS sequence"/>
</dbReference>
<dbReference type="InterPro" id="IPR008866">
    <property type="entry name" value="Phage_lambda_GpA-like"/>
</dbReference>
<dbReference type="PANTHER" id="PTHR34413">
    <property type="entry name" value="PROPHAGE TAIL FIBER ASSEMBLY PROTEIN HOMOLOG TFAE-RELATED-RELATED"/>
    <property type="match status" value="1"/>
</dbReference>
<dbReference type="Gene3D" id="3.40.50.300">
    <property type="entry name" value="P-loop containing nucleotide triphosphate hydrolases"/>
    <property type="match status" value="1"/>
</dbReference>
<dbReference type="GO" id="GO:0005524">
    <property type="term" value="F:ATP binding"/>
    <property type="evidence" value="ECO:0007669"/>
    <property type="project" value="InterPro"/>
</dbReference>
<feature type="domain" description="Phage terminase large subunit GpA ATPase" evidence="2">
    <location>
        <begin position="41"/>
        <end position="285"/>
    </location>
</feature>
<dbReference type="InterPro" id="IPR027417">
    <property type="entry name" value="P-loop_NTPase"/>
</dbReference>
<dbReference type="EMBL" id="BJZO01000054">
    <property type="protein sequence ID" value="GEO81953.1"/>
    <property type="molecule type" value="Genomic_DNA"/>
</dbReference>
<organism evidence="4 5">
    <name type="scientific">Pararhodospirillum oryzae</name>
    <dbReference type="NCBI Taxonomy" id="478448"/>
    <lineage>
        <taxon>Bacteria</taxon>
        <taxon>Pseudomonadati</taxon>
        <taxon>Pseudomonadota</taxon>
        <taxon>Alphaproteobacteria</taxon>
        <taxon>Rhodospirillales</taxon>
        <taxon>Rhodospirillaceae</taxon>
        <taxon>Pararhodospirillum</taxon>
    </lineage>
</organism>
<name>A0A512H924_9PROT</name>
<dbReference type="AlphaFoldDB" id="A0A512H924"/>